<dbReference type="Pfam" id="PF08447">
    <property type="entry name" value="PAS_3"/>
    <property type="match status" value="1"/>
</dbReference>
<dbReference type="EMBL" id="BX571659">
    <property type="protein sequence ID" value="CAE10067.1"/>
    <property type="molecule type" value="Genomic_DNA"/>
</dbReference>
<evidence type="ECO:0000259" key="5">
    <source>
        <dbReference type="PROSITE" id="PS50887"/>
    </source>
</evidence>
<dbReference type="GO" id="GO:0052621">
    <property type="term" value="F:diguanylate cyclase activity"/>
    <property type="evidence" value="ECO:0007669"/>
    <property type="project" value="UniProtKB-EC"/>
</dbReference>
<feature type="domain" description="CBS" evidence="6">
    <location>
        <begin position="72"/>
        <end position="129"/>
    </location>
</feature>
<dbReference type="AlphaFoldDB" id="Q7MRX3"/>
<dbReference type="InterPro" id="IPR035965">
    <property type="entry name" value="PAS-like_dom_sf"/>
</dbReference>
<evidence type="ECO:0000313" key="7">
    <source>
        <dbReference type="EMBL" id="CAE10067.1"/>
    </source>
</evidence>
<keyword evidence="3" id="KW-0129">CBS domain</keyword>
<feature type="domain" description="CBS" evidence="6">
    <location>
        <begin position="8"/>
        <end position="67"/>
    </location>
</feature>
<organism evidence="8">
    <name type="scientific">Wolinella succinogenes (strain ATCC 29543 / DSM 1740 / CCUG 13145 / JCM 31913 / LMG 7466 / NCTC 11488 / FDC 602W)</name>
    <name type="common">Vibrio succinogenes</name>
    <dbReference type="NCBI Taxonomy" id="273121"/>
    <lineage>
        <taxon>Bacteria</taxon>
        <taxon>Pseudomonadati</taxon>
        <taxon>Campylobacterota</taxon>
        <taxon>Epsilonproteobacteria</taxon>
        <taxon>Campylobacterales</taxon>
        <taxon>Helicobacteraceae</taxon>
        <taxon>Wolinella</taxon>
    </lineage>
</organism>
<proteinExistence type="predicted"/>
<dbReference type="PANTHER" id="PTHR45138">
    <property type="entry name" value="REGULATORY COMPONENTS OF SENSORY TRANSDUCTION SYSTEM"/>
    <property type="match status" value="1"/>
</dbReference>
<dbReference type="Pfam" id="PF13426">
    <property type="entry name" value="PAS_9"/>
    <property type="match status" value="1"/>
</dbReference>
<evidence type="ECO:0000313" key="8">
    <source>
        <dbReference type="Proteomes" id="UP000000422"/>
    </source>
</evidence>
<dbReference type="EC" id="2.7.7.65" evidence="1"/>
<dbReference type="Gene3D" id="3.30.70.270">
    <property type="match status" value="1"/>
</dbReference>
<protein>
    <recommendedName>
        <fullName evidence="1">diguanylate cyclase</fullName>
        <ecNumber evidence="1">2.7.7.65</ecNumber>
    </recommendedName>
</protein>
<dbReference type="Gene3D" id="3.30.450.20">
    <property type="entry name" value="PAS domain"/>
    <property type="match status" value="1"/>
</dbReference>
<dbReference type="NCBIfam" id="TIGR00254">
    <property type="entry name" value="GGDEF"/>
    <property type="match status" value="1"/>
</dbReference>
<dbReference type="STRING" id="273121.WS0964"/>
<dbReference type="HOGENOM" id="CLU_012037_0_0_7"/>
<dbReference type="SUPFAM" id="SSF55073">
    <property type="entry name" value="Nucleotide cyclase"/>
    <property type="match status" value="1"/>
</dbReference>
<feature type="domain" description="GGDEF" evidence="5">
    <location>
        <begin position="673"/>
        <end position="803"/>
    </location>
</feature>
<accession>Q7MRX3</accession>
<dbReference type="SUPFAM" id="SSF54631">
    <property type="entry name" value="CBS-domain pair"/>
    <property type="match status" value="2"/>
</dbReference>
<dbReference type="PANTHER" id="PTHR45138:SF9">
    <property type="entry name" value="DIGUANYLATE CYCLASE DGCM-RELATED"/>
    <property type="match status" value="1"/>
</dbReference>
<dbReference type="PROSITE" id="PS50887">
    <property type="entry name" value="GGDEF"/>
    <property type="match status" value="1"/>
</dbReference>
<dbReference type="Proteomes" id="UP000000422">
    <property type="component" value="Chromosome"/>
</dbReference>
<dbReference type="InterPro" id="IPR000160">
    <property type="entry name" value="GGDEF_dom"/>
</dbReference>
<evidence type="ECO:0000256" key="3">
    <source>
        <dbReference type="PROSITE-ProRule" id="PRU00703"/>
    </source>
</evidence>
<dbReference type="FunFam" id="3.30.70.270:FF:000001">
    <property type="entry name" value="Diguanylate cyclase domain protein"/>
    <property type="match status" value="1"/>
</dbReference>
<feature type="domain" description="PAS" evidence="4">
    <location>
        <begin position="547"/>
        <end position="592"/>
    </location>
</feature>
<evidence type="ECO:0000259" key="4">
    <source>
        <dbReference type="PROSITE" id="PS50112"/>
    </source>
</evidence>
<dbReference type="InterPro" id="IPR013655">
    <property type="entry name" value="PAS_fold_3"/>
</dbReference>
<dbReference type="InterPro" id="IPR000014">
    <property type="entry name" value="PAS"/>
</dbReference>
<dbReference type="SMART" id="SM00267">
    <property type="entry name" value="GGDEF"/>
    <property type="match status" value="1"/>
</dbReference>
<dbReference type="eggNOG" id="COG3706">
    <property type="taxonomic scope" value="Bacteria"/>
</dbReference>
<dbReference type="SMART" id="SM00116">
    <property type="entry name" value="CBS"/>
    <property type="match status" value="4"/>
</dbReference>
<reference evidence="7 8" key="1">
    <citation type="journal article" date="2003" name="Proc. Natl. Acad. Sci. U.S.A.">
        <title>Complete genome sequence and analysis of Wolinella succinogenes.</title>
        <authorList>
            <person name="Baar C."/>
            <person name="Eppinger M."/>
            <person name="Raddatz G."/>
            <person name="Simon JM."/>
            <person name="Lanz C."/>
            <person name="Klimmek O."/>
            <person name="Nandakumar R."/>
            <person name="Gross R."/>
            <person name="Rosinus A."/>
            <person name="Keller H."/>
            <person name="Jagtap P."/>
            <person name="Linke B."/>
            <person name="Meyer F."/>
            <person name="Lederer H."/>
            <person name="Schuster S.C."/>
        </authorList>
    </citation>
    <scope>NUCLEOTIDE SEQUENCE [LARGE SCALE GENOMIC DNA]</scope>
    <source>
        <strain evidence="8">ATCC 29543 / DSM 1740 / CCUG 13145 / JCM 31913 / LMG 7466 / NCTC 11488 / FDC 602W</strain>
    </source>
</reference>
<dbReference type="CDD" id="cd00130">
    <property type="entry name" value="PAS"/>
    <property type="match status" value="1"/>
</dbReference>
<dbReference type="InterPro" id="IPR043128">
    <property type="entry name" value="Rev_trsase/Diguanyl_cyclase"/>
</dbReference>
<dbReference type="Pfam" id="PF00571">
    <property type="entry name" value="CBS"/>
    <property type="match status" value="4"/>
</dbReference>
<dbReference type="PROSITE" id="PS51371">
    <property type="entry name" value="CBS"/>
    <property type="match status" value="4"/>
</dbReference>
<dbReference type="InterPro" id="IPR046342">
    <property type="entry name" value="CBS_dom_sf"/>
</dbReference>
<evidence type="ECO:0000256" key="2">
    <source>
        <dbReference type="ARBA" id="ARBA00034247"/>
    </source>
</evidence>
<evidence type="ECO:0000259" key="6">
    <source>
        <dbReference type="PROSITE" id="PS51371"/>
    </source>
</evidence>
<dbReference type="InterPro" id="IPR050469">
    <property type="entry name" value="Diguanylate_Cyclase"/>
</dbReference>
<evidence type="ECO:0000256" key="1">
    <source>
        <dbReference type="ARBA" id="ARBA00012528"/>
    </source>
</evidence>
<dbReference type="KEGG" id="wsu:WS0964"/>
<dbReference type="InterPro" id="IPR000644">
    <property type="entry name" value="CBS_dom"/>
</dbReference>
<gene>
    <name evidence="7" type="ordered locus">WS0964</name>
</gene>
<dbReference type="SUPFAM" id="SSF55785">
    <property type="entry name" value="PYP-like sensor domain (PAS domain)"/>
    <property type="match status" value="2"/>
</dbReference>
<feature type="domain" description="CBS" evidence="6">
    <location>
        <begin position="203"/>
        <end position="262"/>
    </location>
</feature>
<comment type="catalytic activity">
    <reaction evidence="2">
        <text>2 GTP = 3',3'-c-di-GMP + 2 diphosphate</text>
        <dbReference type="Rhea" id="RHEA:24898"/>
        <dbReference type="ChEBI" id="CHEBI:33019"/>
        <dbReference type="ChEBI" id="CHEBI:37565"/>
        <dbReference type="ChEBI" id="CHEBI:58805"/>
        <dbReference type="EC" id="2.7.7.65"/>
    </reaction>
</comment>
<dbReference type="Pfam" id="PF00990">
    <property type="entry name" value="GGDEF"/>
    <property type="match status" value="1"/>
</dbReference>
<feature type="domain" description="CBS" evidence="6">
    <location>
        <begin position="139"/>
        <end position="195"/>
    </location>
</feature>
<dbReference type="PROSITE" id="PS50112">
    <property type="entry name" value="PAS"/>
    <property type="match status" value="1"/>
</dbReference>
<name>Q7MRX3_WOLSU</name>
<dbReference type="CDD" id="cd01949">
    <property type="entry name" value="GGDEF"/>
    <property type="match status" value="1"/>
</dbReference>
<dbReference type="CDD" id="cd02205">
    <property type="entry name" value="CBS_pair_SF"/>
    <property type="match status" value="2"/>
</dbReference>
<dbReference type="eggNOG" id="COG0517">
    <property type="taxonomic scope" value="Bacteria"/>
</dbReference>
<keyword evidence="8" id="KW-1185">Reference proteome</keyword>
<dbReference type="Gene3D" id="3.10.580.10">
    <property type="entry name" value="CBS-domain"/>
    <property type="match status" value="2"/>
</dbReference>
<dbReference type="InterPro" id="IPR029787">
    <property type="entry name" value="Nucleotide_cyclase"/>
</dbReference>
<sequence>MMIIQSLIDKKIEPLGLGATLKEVHERIKESGCGAVAFIDEESRPVGILTERDISRLLFEGCGFDDLAFPLAIKELVVSQENRDLEYVLSLMTGNNIRRIVICNKAGRYSGIITQDTIFHELGEEIYKTKLRARHLINAKNLIHKITPSHSLKEALSLMVENKIGTLPMLGEGERILGMLTERKIVRMVELGVSLESPAVEFIDKNPYLVHEDSFINEIIDIFEKNSDSLCVLVIDSSRELKGIITKRDLLKNAENSYKNAIEESFRATRYALNNFPQSVLECYYLETTMLIQWANKRAFELLGSDIVDKPLSAILDQATYEHMAERIAAGLRVEPFNIEIGGNYYEVTLAKSTRRIMQLVFTDVTKHKEYEETLRKEQQVVQDILDFQSSIVLVAGSDEGVLSANRSALDFFGFRDVKEFRMHYRCICEAFIDREGFLKNRHEAWLHEALLANQTGRDSKAIIKDRHSGEERIFVVKVGRYPRDSHKFIVSLTDVTELEMSKRELEGKVMARTAELSRAMSILEEAQKIARLGNWQLYLHNAEFEYSKEITKILGIDEEDRLSIKDLMSFVHPEDKRRLMRGFIRSAKKGQNASCNIRFLNLYGQTRMTHIQIKAPDEWHEEKILFGICQDITEQIELEKIAYYDSLTQIYNRNKFNELITREIELLKRYKQPLSLVIFDIDRFKRINDTYGHRVGDEVLAELAGIVSREIRSTDIFVRWGGEEFVIVTPQTPTQGAQLLAEKIRSKIEEWKFEGVEECVTCSFGVTNILRLESIESAIERADELLYKAKNNGRNQVVMAEER</sequence>